<dbReference type="Proteomes" id="UP001373714">
    <property type="component" value="Unassembled WGS sequence"/>
</dbReference>
<dbReference type="AlphaFoldDB" id="A0AAV9UPB9"/>
<keyword evidence="3" id="KW-1185">Reference proteome</keyword>
<dbReference type="EMBL" id="JAVHNS010000008">
    <property type="protein sequence ID" value="KAK6346336.1"/>
    <property type="molecule type" value="Genomic_DNA"/>
</dbReference>
<organism evidence="2 3">
    <name type="scientific">Orbilia blumenaviensis</name>
    <dbReference type="NCBI Taxonomy" id="1796055"/>
    <lineage>
        <taxon>Eukaryota</taxon>
        <taxon>Fungi</taxon>
        <taxon>Dikarya</taxon>
        <taxon>Ascomycota</taxon>
        <taxon>Pezizomycotina</taxon>
        <taxon>Orbiliomycetes</taxon>
        <taxon>Orbiliales</taxon>
        <taxon>Orbiliaceae</taxon>
        <taxon>Orbilia</taxon>
    </lineage>
</organism>
<evidence type="ECO:0000256" key="1">
    <source>
        <dbReference type="SAM" id="MobiDB-lite"/>
    </source>
</evidence>
<sequence length="523" mass="59009">MSLMEHMIAHMQHRRVPTFPPLPPQHQPTYAQASTHFTHGQFATSSATLLSIPSEHNNHPSYVILRVRILLAQGYYHNAVRVLYENVEVIDEREAELLNNGKSNGDGGGGARNSGGSGKKGGGSGGGGERERLEAGEEMMRDTWRLWIRLLYWDDEGMSEARRKEGAAEAMKAWKNWCEWTQMESYSELHSLLYELIHHLTSTTCNLPAREWIANTDSLIAAHMDAQSFTSTLAILQVRNKVLDPRDPTFTNIMLEYFPHLAAHPEIKLVEARTRLILFDIYIANGQIELAVEKLSEIEDCLKADGEMHPGEEGRGVDLRWLVRFHKLCLPASAASIPSHKPHHHKMSDSDKLAKLSALAHEAVNRDIPRFQLRALQQLAVIYLRNRDFVSFVPPETEFVVKGQKYGQPAKMWRQHLKQIFENFPAPDHPQAEEFLDSFTRIMESVEWGRDSEKSGGGGGVIGSGLGLVVWTGVAEMTVGIEEFWKNKAKRLVERIKVEEGSTGSKVDKDGLSRGLRKLWDEN</sequence>
<feature type="region of interest" description="Disordered" evidence="1">
    <location>
        <begin position="98"/>
        <end position="131"/>
    </location>
</feature>
<reference evidence="2 3" key="1">
    <citation type="submission" date="2019-10" db="EMBL/GenBank/DDBJ databases">
        <authorList>
            <person name="Palmer J.M."/>
        </authorList>
    </citation>
    <scope>NUCLEOTIDE SEQUENCE [LARGE SCALE GENOMIC DNA]</scope>
    <source>
        <strain evidence="2 3">TWF730</strain>
    </source>
</reference>
<protein>
    <submittedName>
        <fullName evidence="2">Uncharacterized protein</fullName>
    </submittedName>
</protein>
<gene>
    <name evidence="2" type="ORF">TWF730_010662</name>
</gene>
<proteinExistence type="predicted"/>
<comment type="caution">
    <text evidence="2">The sequence shown here is derived from an EMBL/GenBank/DDBJ whole genome shotgun (WGS) entry which is preliminary data.</text>
</comment>
<feature type="compositionally biased region" description="Gly residues" evidence="1">
    <location>
        <begin position="104"/>
        <end position="127"/>
    </location>
</feature>
<name>A0AAV9UPB9_9PEZI</name>
<accession>A0AAV9UPB9</accession>
<evidence type="ECO:0000313" key="3">
    <source>
        <dbReference type="Proteomes" id="UP001373714"/>
    </source>
</evidence>
<evidence type="ECO:0000313" key="2">
    <source>
        <dbReference type="EMBL" id="KAK6346336.1"/>
    </source>
</evidence>